<evidence type="ECO:0000313" key="1">
    <source>
        <dbReference type="EMBL" id="TWP35941.1"/>
    </source>
</evidence>
<reference evidence="1 2" key="2">
    <citation type="submission" date="2019-08" db="EMBL/GenBank/DDBJ databases">
        <title>Jejuicoccus antrihumi gen. nov., sp. nov., a new member of the family Dermacoccaceae isolated from a cave.</title>
        <authorList>
            <person name="Schumann P."/>
            <person name="Kim I.S."/>
        </authorList>
    </citation>
    <scope>NUCLEOTIDE SEQUENCE [LARGE SCALE GENOMIC DNA]</scope>
    <source>
        <strain evidence="1 2">C5-26</strain>
    </source>
</reference>
<accession>A0A563E154</accession>
<keyword evidence="2" id="KW-1185">Reference proteome</keyword>
<evidence type="ECO:0000313" key="2">
    <source>
        <dbReference type="Proteomes" id="UP000320244"/>
    </source>
</evidence>
<name>A0A563E154_9MICO</name>
<dbReference type="EMBL" id="VCQV01000015">
    <property type="protein sequence ID" value="TWP35941.1"/>
    <property type="molecule type" value="Genomic_DNA"/>
</dbReference>
<organism evidence="1 2">
    <name type="scientific">Leekyejoonella antrihumi</name>
    <dbReference type="NCBI Taxonomy" id="1660198"/>
    <lineage>
        <taxon>Bacteria</taxon>
        <taxon>Bacillati</taxon>
        <taxon>Actinomycetota</taxon>
        <taxon>Actinomycetes</taxon>
        <taxon>Micrococcales</taxon>
        <taxon>Dermacoccaceae</taxon>
        <taxon>Leekyejoonella</taxon>
    </lineage>
</organism>
<proteinExistence type="predicted"/>
<comment type="caution">
    <text evidence="1">The sequence shown here is derived from an EMBL/GenBank/DDBJ whole genome shotgun (WGS) entry which is preliminary data.</text>
</comment>
<dbReference type="OrthoDB" id="4825107at2"/>
<reference evidence="1 2" key="1">
    <citation type="submission" date="2019-05" db="EMBL/GenBank/DDBJ databases">
        <authorList>
            <person name="Lee S.D."/>
        </authorList>
    </citation>
    <scope>NUCLEOTIDE SEQUENCE [LARGE SCALE GENOMIC DNA]</scope>
    <source>
        <strain evidence="1 2">C5-26</strain>
    </source>
</reference>
<protein>
    <submittedName>
        <fullName evidence="1">Uncharacterized protein</fullName>
    </submittedName>
</protein>
<gene>
    <name evidence="1" type="ORF">FGL98_11965</name>
</gene>
<dbReference type="RefSeq" id="WP_146317003.1">
    <property type="nucleotide sequence ID" value="NZ_VCQV01000015.1"/>
</dbReference>
<sequence length="485" mass="49160">MNATKSGRRAALRSTWERGAATLETTGMLALAALLVLAVAASLTVGSSGLGAEVKTAICEVVTLGQGSCDYSPQAQAHVPKEPCVMSSQNQQGTVSASFVVTLSGGESALIEKLSDGTYRVTTGETGGVGWQPGVGFDVTATYDGNKYGASAAAGLNIEASFTGGNVYIAHSQADVGKLMRAFTEKVAVDGTVGSGGPLHWATNKFLGLIGKRYTLPTPDSTYVEGGVQAGGSASATAGASGASASASVAAGLGYQRNKDGSTVTYYKASVSGAAQGQLVGNGSTAKTVEAGAGGQAQVLTQVVRNTAGKITSVRVQTVVAGDASATGAGDHSAYRKSTVELPIRNGADAAVANNFLMSQGIDLGGSMLYAPIAKQDPSGGNQMQAPIAKQDPSAGGHKMQVFNTSPAGPPNLIDSTEQFVQAARDHGYDTRQDFQSQAGNEYGFSLGGKFLGKFGASGDYATSGLKATNSQYWNGAQWASWPGC</sequence>
<dbReference type="Proteomes" id="UP000320244">
    <property type="component" value="Unassembled WGS sequence"/>
</dbReference>
<dbReference type="AlphaFoldDB" id="A0A563E154"/>